<dbReference type="GO" id="GO:0016788">
    <property type="term" value="F:hydrolase activity, acting on ester bonds"/>
    <property type="evidence" value="ECO:0007669"/>
    <property type="project" value="InterPro"/>
</dbReference>
<dbReference type="Gene3D" id="3.40.1350.10">
    <property type="match status" value="1"/>
</dbReference>
<dbReference type="GO" id="GO:0003676">
    <property type="term" value="F:nucleic acid binding"/>
    <property type="evidence" value="ECO:0007669"/>
    <property type="project" value="InterPro"/>
</dbReference>
<protein>
    <recommendedName>
        <fullName evidence="5">VRR-NUC domain-containing protein</fullName>
    </recommendedName>
</protein>
<dbReference type="GO" id="GO:0004518">
    <property type="term" value="F:nuclease activity"/>
    <property type="evidence" value="ECO:0007669"/>
    <property type="project" value="UniProtKB-KW"/>
</dbReference>
<gene>
    <name evidence="6" type="ORF">F889_02155</name>
</gene>
<evidence type="ECO:0000313" key="7">
    <source>
        <dbReference type="Proteomes" id="UP000013009"/>
    </source>
</evidence>
<evidence type="ECO:0000313" key="6">
    <source>
        <dbReference type="EMBL" id="ENX33495.1"/>
    </source>
</evidence>
<organism evidence="6 7">
    <name type="scientific">Acinetobacter colistiniresistens</name>
    <dbReference type="NCBI Taxonomy" id="280145"/>
    <lineage>
        <taxon>Bacteria</taxon>
        <taxon>Pseudomonadati</taxon>
        <taxon>Pseudomonadota</taxon>
        <taxon>Gammaproteobacteria</taxon>
        <taxon>Moraxellales</taxon>
        <taxon>Moraxellaceae</taxon>
        <taxon>Acinetobacter</taxon>
    </lineage>
</organism>
<evidence type="ECO:0000256" key="2">
    <source>
        <dbReference type="ARBA" id="ARBA00022722"/>
    </source>
</evidence>
<name>N9R4F2_9GAMM</name>
<proteinExistence type="predicted"/>
<dbReference type="EMBL" id="APRZ01000017">
    <property type="protein sequence ID" value="ENX33495.1"/>
    <property type="molecule type" value="Genomic_DNA"/>
</dbReference>
<feature type="domain" description="VRR-NUC" evidence="5">
    <location>
        <begin position="28"/>
        <end position="132"/>
    </location>
</feature>
<dbReference type="Proteomes" id="UP000013009">
    <property type="component" value="Unassembled WGS sequence"/>
</dbReference>
<feature type="compositionally biased region" description="Basic residues" evidence="4">
    <location>
        <begin position="13"/>
        <end position="26"/>
    </location>
</feature>
<comment type="cofactor">
    <cofactor evidence="1">
        <name>Mg(2+)</name>
        <dbReference type="ChEBI" id="CHEBI:18420"/>
    </cofactor>
</comment>
<sequence>MRMNTTFKEAQRSRSKPVARSKRVHKVPTEDQEQITLMSWAHHVKFGNGRLSDYLIHIPNGGSRNVIEAAKFKKMGVKAGVPDLQLLVPNGLIHGLWIELKSKPGKLQPSQRLMIQRLEEQGYMCKVCFGADEAINEIKKYLCI</sequence>
<reference evidence="6 7" key="1">
    <citation type="submission" date="2013-02" db="EMBL/GenBank/DDBJ databases">
        <title>The Genome Sequence of Acinetobacter sp. NIPH 1859.</title>
        <authorList>
            <consortium name="The Broad Institute Genome Sequencing Platform"/>
            <consortium name="The Broad Institute Genome Sequencing Center for Infectious Disease"/>
            <person name="Cerqueira G."/>
            <person name="Feldgarden M."/>
            <person name="Courvalin P."/>
            <person name="Perichon B."/>
            <person name="Grillot-Courvalin C."/>
            <person name="Clermont D."/>
            <person name="Rocha E."/>
            <person name="Yoon E.-J."/>
            <person name="Nemec A."/>
            <person name="Walker B."/>
            <person name="Young S.K."/>
            <person name="Zeng Q."/>
            <person name="Gargeya S."/>
            <person name="Fitzgerald M."/>
            <person name="Haas B."/>
            <person name="Abouelleil A."/>
            <person name="Alvarado L."/>
            <person name="Arachchi H.M."/>
            <person name="Berlin A.M."/>
            <person name="Chapman S.B."/>
            <person name="Dewar J."/>
            <person name="Goldberg J."/>
            <person name="Griggs A."/>
            <person name="Gujja S."/>
            <person name="Hansen M."/>
            <person name="Howarth C."/>
            <person name="Imamovic A."/>
            <person name="Larimer J."/>
            <person name="McCowan C."/>
            <person name="Murphy C."/>
            <person name="Neiman D."/>
            <person name="Pearson M."/>
            <person name="Priest M."/>
            <person name="Roberts A."/>
            <person name="Saif S."/>
            <person name="Shea T."/>
            <person name="Sisk P."/>
            <person name="Sykes S."/>
            <person name="Wortman J."/>
            <person name="Nusbaum C."/>
            <person name="Birren B."/>
        </authorList>
    </citation>
    <scope>NUCLEOTIDE SEQUENCE [LARGE SCALE GENOMIC DNA]</scope>
    <source>
        <strain evidence="6 7">NIPH 1859</strain>
    </source>
</reference>
<dbReference type="Pfam" id="PF08774">
    <property type="entry name" value="VRR_NUC"/>
    <property type="match status" value="1"/>
</dbReference>
<evidence type="ECO:0000259" key="5">
    <source>
        <dbReference type="SMART" id="SM00990"/>
    </source>
</evidence>
<dbReference type="InterPro" id="IPR014883">
    <property type="entry name" value="VRR_NUC"/>
</dbReference>
<feature type="region of interest" description="Disordered" evidence="4">
    <location>
        <begin position="1"/>
        <end position="27"/>
    </location>
</feature>
<evidence type="ECO:0000256" key="1">
    <source>
        <dbReference type="ARBA" id="ARBA00001946"/>
    </source>
</evidence>
<keyword evidence="3" id="KW-0378">Hydrolase</keyword>
<comment type="caution">
    <text evidence="6">The sequence shown here is derived from an EMBL/GenBank/DDBJ whole genome shotgun (WGS) entry which is preliminary data.</text>
</comment>
<dbReference type="AlphaFoldDB" id="N9R4F2"/>
<keyword evidence="2" id="KW-0540">Nuclease</keyword>
<dbReference type="InterPro" id="IPR011856">
    <property type="entry name" value="tRNA_endonuc-like_dom_sf"/>
</dbReference>
<dbReference type="HOGENOM" id="CLU_129193_1_1_6"/>
<dbReference type="PATRIC" id="fig|1217695.3.peg.2095"/>
<dbReference type="SMART" id="SM00990">
    <property type="entry name" value="VRR_NUC"/>
    <property type="match status" value="1"/>
</dbReference>
<evidence type="ECO:0000256" key="3">
    <source>
        <dbReference type="ARBA" id="ARBA00022801"/>
    </source>
</evidence>
<evidence type="ECO:0000256" key="4">
    <source>
        <dbReference type="SAM" id="MobiDB-lite"/>
    </source>
</evidence>
<accession>N9R4F2</accession>
<keyword evidence="7" id="KW-1185">Reference proteome</keyword>